<evidence type="ECO:0000259" key="3">
    <source>
        <dbReference type="Pfam" id="PF07814"/>
    </source>
</evidence>
<evidence type="ECO:0000256" key="1">
    <source>
        <dbReference type="ARBA" id="ARBA00006854"/>
    </source>
</evidence>
<organism evidence="4 5">
    <name type="scientific">Coccidioides immitis (strain RS)</name>
    <name type="common">Valley fever fungus</name>
    <dbReference type="NCBI Taxonomy" id="246410"/>
    <lineage>
        <taxon>Eukaryota</taxon>
        <taxon>Fungi</taxon>
        <taxon>Dikarya</taxon>
        <taxon>Ascomycota</taxon>
        <taxon>Pezizomycotina</taxon>
        <taxon>Eurotiomycetes</taxon>
        <taxon>Eurotiomycetidae</taxon>
        <taxon>Onygenales</taxon>
        <taxon>Onygenaceae</taxon>
        <taxon>Coccidioides</taxon>
    </lineage>
</organism>
<evidence type="ECO:0000313" key="4">
    <source>
        <dbReference type="EMBL" id="EAS30871.3"/>
    </source>
</evidence>
<feature type="region of interest" description="Disordered" evidence="2">
    <location>
        <begin position="1"/>
        <end position="113"/>
    </location>
</feature>
<dbReference type="OrthoDB" id="5976022at2759"/>
<feature type="compositionally biased region" description="Polar residues" evidence="2">
    <location>
        <begin position="200"/>
        <end position="211"/>
    </location>
</feature>
<feature type="compositionally biased region" description="Basic residues" evidence="2">
    <location>
        <begin position="14"/>
        <end position="23"/>
    </location>
</feature>
<dbReference type="InterPro" id="IPR039874">
    <property type="entry name" value="WAPL"/>
</dbReference>
<accession>J3K7Z4</accession>
<gene>
    <name evidence="4" type="ORF">CIMG_06350</name>
</gene>
<dbReference type="Pfam" id="PF07814">
    <property type="entry name" value="WAPL"/>
    <property type="match status" value="1"/>
</dbReference>
<proteinExistence type="inferred from homology"/>
<comment type="similarity">
    <text evidence="1">Belongs to the WAPL family.</text>
</comment>
<dbReference type="InParanoid" id="J3K7Z4"/>
<dbReference type="KEGG" id="cim:CIMG_06350"/>
<dbReference type="VEuPathDB" id="FungiDB:CIMG_06350"/>
<sequence>MQADIASMEFSSGRKLKTYRRASRNIVRSPFQRTPPERFDQDTSPTPKDVGISRRDIETPRKALRRGNSETTKKVERPRLTVPKIEGSIYDIPSSDDDTQNRSGRERKRRRLETPTALCKFSQVDRTALVESRERPQQVQIDKPLEPQSSAVKRARHTVAEKSPRVGVVIRSPPSAKANGTNQFDHDQRTLPGKKPLSLGSPSKQPLSAGSWSHRFRHDPGSRPGPMNPAASVPANQPVRPSLSRSPSQKLKEMTQHLSTESYVKTPLKRSLTSEKEGSIAGTPRTSSRLRLIDALNTGDMEDTESSSDPDTVRSDLSHRSRTNSRASSRGPPTKDPVSTNTFPSVNPRRRRPEISNQLQQNISRVTYARQRSFRTEGDMDTNMSGMNDMKPTSASKADPLLFDIGTSLLPPKLVPNLQEPDDNNDTGPGMVRSIYELRRAGGNARYQAVIESIFEDLEEKTASNSRKRSGFFQLCSKLVDTEFSRRFISNSLEKRLSECTVNEPDMICTYLTVCIYTLLLASGPTSPALQTCFTQILDAAPSLLPEERDILQLIKLRNFNMSKAGQSSLRDLCVQLRENKLWSELPPARLSPQNLELRSLELAVRKVREAGDRTATVSNPVLAQIVDLLLQHSREGANSDLFVLEMAFSILESYTVGLPSLDSEQERILKRLSRMGLLLAQLIDRSDAASRQIQILQIRLILNITNNNPALCENFATPDLVGALARLVLSNFGTVAEDLASDKKESLLDTVILALGTLINLTEWSSRSRGLFLQMKHGPAILVDRLMELFIGGLETVSEADSVVQTHSNVAFGYLSVLLSTLCLDDEVRTQVRRKMRGNNLSRLLAIVEEFLHYYRKVEEELKDPVLEEDAMAGFTSRLQSIVDRIREAEGLRR</sequence>
<dbReference type="Gene3D" id="1.25.10.10">
    <property type="entry name" value="Leucine-rich Repeat Variant"/>
    <property type="match status" value="1"/>
</dbReference>
<feature type="compositionally biased region" description="Basic and acidic residues" evidence="2">
    <location>
        <begin position="51"/>
        <end position="79"/>
    </location>
</feature>
<dbReference type="EMBL" id="GG704912">
    <property type="protein sequence ID" value="EAS30871.3"/>
    <property type="molecule type" value="Genomic_DNA"/>
</dbReference>
<dbReference type="Proteomes" id="UP000001261">
    <property type="component" value="Unassembled WGS sequence"/>
</dbReference>
<dbReference type="PANTHER" id="PTHR22100:SF13">
    <property type="entry name" value="WINGS APART-LIKE PROTEIN HOMOLOG"/>
    <property type="match status" value="1"/>
</dbReference>
<feature type="region of interest" description="Disordered" evidence="2">
    <location>
        <begin position="129"/>
        <end position="373"/>
    </location>
</feature>
<dbReference type="InterPro" id="IPR011989">
    <property type="entry name" value="ARM-like"/>
</dbReference>
<feature type="compositionally biased region" description="Polar residues" evidence="2">
    <location>
        <begin position="355"/>
        <end position="365"/>
    </location>
</feature>
<dbReference type="AlphaFoldDB" id="J3K7Z4"/>
<feature type="domain" description="Wings apart-like protein C-terminal" evidence="3">
    <location>
        <begin position="432"/>
        <end position="768"/>
    </location>
</feature>
<evidence type="ECO:0000313" key="5">
    <source>
        <dbReference type="Proteomes" id="UP000001261"/>
    </source>
</evidence>
<dbReference type="GeneID" id="4562095"/>
<reference evidence="5" key="1">
    <citation type="journal article" date="2009" name="Genome Res.">
        <title>Comparative genomic analyses of the human fungal pathogens Coccidioides and their relatives.</title>
        <authorList>
            <person name="Sharpton T.J."/>
            <person name="Stajich J.E."/>
            <person name="Rounsley S.D."/>
            <person name="Gardner M.J."/>
            <person name="Wortman J.R."/>
            <person name="Jordar V.S."/>
            <person name="Maiti R."/>
            <person name="Kodira C.D."/>
            <person name="Neafsey D.E."/>
            <person name="Zeng Q."/>
            <person name="Hung C.-Y."/>
            <person name="McMahan C."/>
            <person name="Muszewska A."/>
            <person name="Grynberg M."/>
            <person name="Mandel M.A."/>
            <person name="Kellner E.M."/>
            <person name="Barker B.M."/>
            <person name="Galgiani J.N."/>
            <person name="Orbach M.J."/>
            <person name="Kirkland T.N."/>
            <person name="Cole G.T."/>
            <person name="Henn M.R."/>
            <person name="Birren B.W."/>
            <person name="Taylor J.W."/>
        </authorList>
    </citation>
    <scope>NUCLEOTIDE SEQUENCE [LARGE SCALE GENOMIC DNA]</scope>
    <source>
        <strain evidence="5">RS</strain>
    </source>
</reference>
<reference evidence="5" key="2">
    <citation type="journal article" date="2010" name="Genome Res.">
        <title>Population genomic sequencing of Coccidioides fungi reveals recent hybridization and transposon control.</title>
        <authorList>
            <person name="Neafsey D.E."/>
            <person name="Barker B.M."/>
            <person name="Sharpton T.J."/>
            <person name="Stajich J.E."/>
            <person name="Park D.J."/>
            <person name="Whiston E."/>
            <person name="Hung C.-Y."/>
            <person name="McMahan C."/>
            <person name="White J."/>
            <person name="Sykes S."/>
            <person name="Heiman D."/>
            <person name="Young S."/>
            <person name="Zeng Q."/>
            <person name="Abouelleil A."/>
            <person name="Aftuck L."/>
            <person name="Bessette D."/>
            <person name="Brown A."/>
            <person name="FitzGerald M."/>
            <person name="Lui A."/>
            <person name="Macdonald J.P."/>
            <person name="Priest M."/>
            <person name="Orbach M.J."/>
            <person name="Galgiani J.N."/>
            <person name="Kirkland T.N."/>
            <person name="Cole G.T."/>
            <person name="Birren B.W."/>
            <person name="Henn M.R."/>
            <person name="Taylor J.W."/>
            <person name="Rounsley S.D."/>
        </authorList>
    </citation>
    <scope>GENOME REANNOTATION</scope>
    <source>
        <strain evidence="5">RS</strain>
    </source>
</reference>
<evidence type="ECO:0000256" key="2">
    <source>
        <dbReference type="SAM" id="MobiDB-lite"/>
    </source>
</evidence>
<dbReference type="InterPro" id="IPR016024">
    <property type="entry name" value="ARM-type_fold"/>
</dbReference>
<dbReference type="RefSeq" id="XP_001242454.2">
    <property type="nucleotide sequence ID" value="XM_001242453.2"/>
</dbReference>
<keyword evidence="5" id="KW-1185">Reference proteome</keyword>
<dbReference type="SUPFAM" id="SSF48371">
    <property type="entry name" value="ARM repeat"/>
    <property type="match status" value="1"/>
</dbReference>
<dbReference type="InterPro" id="IPR022771">
    <property type="entry name" value="WAPL_C"/>
</dbReference>
<dbReference type="PANTHER" id="PTHR22100">
    <property type="entry name" value="WINGS APART-LIKE PROTEIN HOMOLOG"/>
    <property type="match status" value="1"/>
</dbReference>
<protein>
    <recommendedName>
        <fullName evidence="3">Wings apart-like protein C-terminal domain-containing protein</fullName>
    </recommendedName>
</protein>
<dbReference type="STRING" id="246410.J3K7Z4"/>
<name>J3K7Z4_COCIM</name>
<dbReference type="OMA" id="NNKPKAC"/>